<dbReference type="AlphaFoldDB" id="H2AZ61"/>
<dbReference type="KEGG" id="kaf:KAFR_0H02080"/>
<dbReference type="RefSeq" id="XP_003958752.1">
    <property type="nucleotide sequence ID" value="XM_003958703.1"/>
</dbReference>
<dbReference type="EMBL" id="HE650828">
    <property type="protein sequence ID" value="CCF59617.1"/>
    <property type="molecule type" value="Genomic_DNA"/>
</dbReference>
<evidence type="ECO:0000313" key="3">
    <source>
        <dbReference type="EMBL" id="CCF59617.1"/>
    </source>
</evidence>
<dbReference type="SUPFAM" id="SSF50978">
    <property type="entry name" value="WD40 repeat-like"/>
    <property type="match status" value="1"/>
</dbReference>
<dbReference type="InParanoid" id="H2AZ61"/>
<reference evidence="3 4" key="1">
    <citation type="journal article" date="2011" name="Proc. Natl. Acad. Sci. U.S.A.">
        <title>Evolutionary erosion of yeast sex chromosomes by mating-type switching accidents.</title>
        <authorList>
            <person name="Gordon J.L."/>
            <person name="Armisen D."/>
            <person name="Proux-Wera E."/>
            <person name="Oheigeartaigh S.S."/>
            <person name="Byrne K.P."/>
            <person name="Wolfe K.H."/>
        </authorList>
    </citation>
    <scope>NUCLEOTIDE SEQUENCE [LARGE SCALE GENOMIC DNA]</scope>
    <source>
        <strain evidence="4">ATCC 22294 / BCRC 22015 / CBS 2517 / CECT 1963 / NBRC 1671 / NRRL Y-8276</strain>
    </source>
</reference>
<feature type="compositionally biased region" description="Polar residues" evidence="1">
    <location>
        <begin position="562"/>
        <end position="578"/>
    </location>
</feature>
<dbReference type="GeneID" id="13887613"/>
<feature type="compositionally biased region" description="Basic residues" evidence="1">
    <location>
        <begin position="97"/>
        <end position="112"/>
    </location>
</feature>
<feature type="region of interest" description="Disordered" evidence="1">
    <location>
        <begin position="447"/>
        <end position="468"/>
    </location>
</feature>
<dbReference type="InterPro" id="IPR019417">
    <property type="entry name" value="DUF2415"/>
</dbReference>
<dbReference type="FunCoup" id="H2AZ61">
    <property type="interactions" value="59"/>
</dbReference>
<evidence type="ECO:0000256" key="1">
    <source>
        <dbReference type="SAM" id="MobiDB-lite"/>
    </source>
</evidence>
<dbReference type="InterPro" id="IPR015943">
    <property type="entry name" value="WD40/YVTN_repeat-like_dom_sf"/>
</dbReference>
<protein>
    <recommendedName>
        <fullName evidence="2">DUF2415 domain-containing protein</fullName>
    </recommendedName>
</protein>
<dbReference type="Proteomes" id="UP000005220">
    <property type="component" value="Chromosome 8"/>
</dbReference>
<dbReference type="InterPro" id="IPR036322">
    <property type="entry name" value="WD40_repeat_dom_sf"/>
</dbReference>
<gene>
    <name evidence="3" type="primary">KAFR0H02080</name>
    <name evidence="3" type="ORF">KAFR_0H02080</name>
</gene>
<feature type="compositionally biased region" description="Low complexity" evidence="1">
    <location>
        <begin position="533"/>
        <end position="551"/>
    </location>
</feature>
<evidence type="ECO:0000259" key="2">
    <source>
        <dbReference type="Pfam" id="PF10313"/>
    </source>
</evidence>
<dbReference type="PANTHER" id="PTHR43991:SF9">
    <property type="entry name" value="DUF2415 DOMAIN-CONTAINING PROTEIN"/>
    <property type="match status" value="1"/>
</dbReference>
<name>H2AZ61_KAZAF</name>
<keyword evidence="4" id="KW-1185">Reference proteome</keyword>
<feature type="region of interest" description="Disordered" evidence="1">
    <location>
        <begin position="532"/>
        <end position="613"/>
    </location>
</feature>
<dbReference type="Gene3D" id="2.130.10.10">
    <property type="entry name" value="YVTN repeat-like/Quinoprotein amine dehydrogenase"/>
    <property type="match status" value="1"/>
</dbReference>
<dbReference type="PANTHER" id="PTHR43991">
    <property type="entry name" value="WD REPEAT PROTEIN (AFU_ORTHOLOGUE AFUA_8G05640)-RELATED"/>
    <property type="match status" value="1"/>
</dbReference>
<sequence length="715" mass="81335">MTILRHAGDCDELDDEKANTGSDKIYQNYLMPGLEMYDAKVTINHWQLRDCVKPSSVNGNKLFYIFDHSIRTLNTATARPLKHDSIRWNDNAGKIRSTQRRRRSITHKKRNKKEIASSAPTEQLVEFNFKPRCFVEKDGLLACGGLVGSDDKGFPTNWSRISHENDNLSSPAQPVKVSSANVIMDNSNYSNPNIWKGILSLYNQETNVSETVILGQFINNCVTLYPRSKNDYNLYTCNNDGQIYQCNVSNRNIELVKRYSDLNFPLNNAALSNDGKMMVVSGDSNKFAVYKQDEMINQFSLNWDNGDNLKIKSSTRSNIPDQSEILDINNNNLKNNNNHQNGIYEAQNGDHGFYNCFSENDLQFATLFQNGVCLLYDIRNLHQPLGEIFSTRPHSHNGAFRVCKFSHGLDDLLCISEHQSRVHIMDTRNLTNHQVIMIPDKLVNESDLSESQRRRRSSHNHSNNPVDLNILPISSSASISNALYESPQIRTNYSFSTGEITTDDPWITSANKVPLQYLQPVVVPFPRLRERSAFPSPASSSSSSSSSSSLSNIFEPQHARRSSNFTVRRVSTTSSNNEDAILPKYNDFDDNQENQLIDPQITSSRRNSRRRSTRRISDHILDIYSTSNDDDTDNNDPTYGNNTRNIFDDFQQNSRGFGYRIGRVGEQTEENNICGVDWIEDNLNGSSLVIGTDYGIMRWNINSWARRSFSSYDLC</sequence>
<organism evidence="3 4">
    <name type="scientific">Kazachstania africana (strain ATCC 22294 / BCRC 22015 / CBS 2517 / CECT 1963 / NBRC 1671 / NRRL Y-8276)</name>
    <name type="common">Yeast</name>
    <name type="synonym">Kluyveromyces africanus</name>
    <dbReference type="NCBI Taxonomy" id="1071382"/>
    <lineage>
        <taxon>Eukaryota</taxon>
        <taxon>Fungi</taxon>
        <taxon>Dikarya</taxon>
        <taxon>Ascomycota</taxon>
        <taxon>Saccharomycotina</taxon>
        <taxon>Saccharomycetes</taxon>
        <taxon>Saccharomycetales</taxon>
        <taxon>Saccharomycetaceae</taxon>
        <taxon>Kazachstania</taxon>
    </lineage>
</organism>
<dbReference type="HOGENOM" id="CLU_027079_0_0_1"/>
<accession>H2AZ61</accession>
<dbReference type="eggNOG" id="KOG4532">
    <property type="taxonomic scope" value="Eukaryota"/>
</dbReference>
<feature type="region of interest" description="Disordered" evidence="1">
    <location>
        <begin position="92"/>
        <end position="117"/>
    </location>
</feature>
<dbReference type="Pfam" id="PF10313">
    <property type="entry name" value="DUF2415"/>
    <property type="match status" value="1"/>
</dbReference>
<feature type="domain" description="DUF2415" evidence="2">
    <location>
        <begin position="398"/>
        <end position="437"/>
    </location>
</feature>
<evidence type="ECO:0000313" key="4">
    <source>
        <dbReference type="Proteomes" id="UP000005220"/>
    </source>
</evidence>
<dbReference type="OrthoDB" id="418169at2759"/>
<proteinExistence type="predicted"/>